<keyword evidence="2" id="KW-0963">Cytoplasm</keyword>
<evidence type="ECO:0000256" key="2">
    <source>
        <dbReference type="ARBA" id="ARBA00022490"/>
    </source>
</evidence>
<evidence type="ECO:0000313" key="10">
    <source>
        <dbReference type="Proteomes" id="UP001153737"/>
    </source>
</evidence>
<feature type="domain" description="DM10" evidence="8">
    <location>
        <begin position="76"/>
        <end position="183"/>
    </location>
</feature>
<reference evidence="9" key="1">
    <citation type="submission" date="2022-01" db="EMBL/GenBank/DDBJ databases">
        <authorList>
            <person name="King R."/>
        </authorList>
    </citation>
    <scope>NUCLEOTIDE SEQUENCE</scope>
</reference>
<evidence type="ECO:0000256" key="1">
    <source>
        <dbReference type="ARBA" id="ARBA00004430"/>
    </source>
</evidence>
<dbReference type="Gene3D" id="2.30.29.170">
    <property type="match status" value="3"/>
</dbReference>
<dbReference type="OrthoDB" id="19653at2759"/>
<dbReference type="SMART" id="SM00676">
    <property type="entry name" value="DM10"/>
    <property type="match status" value="3"/>
</dbReference>
<dbReference type="Pfam" id="PF06565">
    <property type="entry name" value="DM10_dom"/>
    <property type="match status" value="3"/>
</dbReference>
<dbReference type="InterPro" id="IPR011992">
    <property type="entry name" value="EF-hand-dom_pair"/>
</dbReference>
<reference evidence="9" key="2">
    <citation type="submission" date="2022-10" db="EMBL/GenBank/DDBJ databases">
        <authorList>
            <consortium name="ENA_rothamsted_submissions"/>
            <consortium name="culmorum"/>
            <person name="King R."/>
        </authorList>
    </citation>
    <scope>NUCLEOTIDE SEQUENCE</scope>
</reference>
<keyword evidence="3" id="KW-0677">Repeat</keyword>
<name>A0A9P0DMK0_PHACE</name>
<gene>
    <name evidence="9" type="ORF">PHAECO_LOCUS11402</name>
</gene>
<dbReference type="EMBL" id="OU896713">
    <property type="protein sequence ID" value="CAH1175792.1"/>
    <property type="molecule type" value="Genomic_DNA"/>
</dbReference>
<keyword evidence="10" id="KW-1185">Reference proteome</keyword>
<proteinExistence type="predicted"/>
<dbReference type="InterPro" id="IPR006602">
    <property type="entry name" value="DM10_dom"/>
</dbReference>
<keyword evidence="5" id="KW-0966">Cell projection</keyword>
<dbReference type="AlphaFoldDB" id="A0A9P0DMK0"/>
<dbReference type="InterPro" id="IPR040193">
    <property type="entry name" value="EFHC1/EFHC2/EFHB"/>
</dbReference>
<evidence type="ECO:0000256" key="4">
    <source>
        <dbReference type="ARBA" id="ARBA00023212"/>
    </source>
</evidence>
<comment type="function">
    <text evidence="6">Microtubule inner protein (MIP) part of the dynein-decorated doublet microtubules (DMTs) in cilia axoneme, which is required for motile cilia beating.</text>
</comment>
<organism evidence="9 10">
    <name type="scientific">Phaedon cochleariae</name>
    <name type="common">Mustard beetle</name>
    <dbReference type="NCBI Taxonomy" id="80249"/>
    <lineage>
        <taxon>Eukaryota</taxon>
        <taxon>Metazoa</taxon>
        <taxon>Ecdysozoa</taxon>
        <taxon>Arthropoda</taxon>
        <taxon>Hexapoda</taxon>
        <taxon>Insecta</taxon>
        <taxon>Pterygota</taxon>
        <taxon>Neoptera</taxon>
        <taxon>Endopterygota</taxon>
        <taxon>Coleoptera</taxon>
        <taxon>Polyphaga</taxon>
        <taxon>Cucujiformia</taxon>
        <taxon>Chrysomeloidea</taxon>
        <taxon>Chrysomelidae</taxon>
        <taxon>Chrysomelinae</taxon>
        <taxon>Chrysomelini</taxon>
        <taxon>Phaedon</taxon>
    </lineage>
</organism>
<protein>
    <recommendedName>
        <fullName evidence="7">EF-hand domain-containing family member C2</fullName>
    </recommendedName>
</protein>
<comment type="subcellular location">
    <subcellularLocation>
        <location evidence="1">Cytoplasm</location>
        <location evidence="1">Cytoskeleton</location>
        <location evidence="1">Cilium axoneme</location>
    </subcellularLocation>
</comment>
<dbReference type="Gene3D" id="1.10.238.10">
    <property type="entry name" value="EF-hand"/>
    <property type="match status" value="1"/>
</dbReference>
<evidence type="ECO:0000256" key="3">
    <source>
        <dbReference type="ARBA" id="ARBA00022737"/>
    </source>
</evidence>
<accession>A0A9P0DMK0</accession>
<dbReference type="FunFam" id="2.30.29.170:FF:000002">
    <property type="entry name" value="EF-hand domain (C-terminal) containing 1"/>
    <property type="match status" value="1"/>
</dbReference>
<evidence type="ECO:0000256" key="7">
    <source>
        <dbReference type="ARBA" id="ARBA00039880"/>
    </source>
</evidence>
<feature type="domain" description="DM10" evidence="8">
    <location>
        <begin position="433"/>
        <end position="540"/>
    </location>
</feature>
<dbReference type="PROSITE" id="PS51336">
    <property type="entry name" value="DM10"/>
    <property type="match status" value="3"/>
</dbReference>
<dbReference type="PANTHER" id="PTHR12086">
    <property type="entry name" value="EF-HAND DOMAIN C-TERMINAL CONTAINING PROTEIN"/>
    <property type="match status" value="1"/>
</dbReference>
<evidence type="ECO:0000259" key="8">
    <source>
        <dbReference type="PROSITE" id="PS51336"/>
    </source>
</evidence>
<dbReference type="GO" id="GO:0010975">
    <property type="term" value="P:regulation of neuron projection development"/>
    <property type="evidence" value="ECO:0007669"/>
    <property type="project" value="TreeGrafter"/>
</dbReference>
<dbReference type="Proteomes" id="UP001153737">
    <property type="component" value="Chromosome 7"/>
</dbReference>
<sequence length="767" mass="88888">MSIRCPDLPFLPGFTFNPNIGKTKFNMNPKFDFIGKGNRALVERVKPNMLGPLSDKYPSIYPRGETTEIPGWIAFDKQMLCFDGFFQETLHEFKGSPFQIRKVKIYLFLEDGTIQVIEPRVENSGVAQGTLIARQRIRFPPPMDANFYDIIDFNVGREVELYGRVFKITGCDKFTRHFLNRCGIAVPDPIAAPADPYMDIRAHQRDSLQPKKPNRTSDTLGKFLANDKKILHFQGYWDDQNTEYGYVHHLQFRYYLADDTIEIKELQEESGGEPAFIFLKRGKLPKVYKELPTPGHNSDYTVLNVLGSSLSSRRYIIDPLDCGRQNIDFYTERDLSIAAVINCYGRKIVLTDCDSFTKAYYAEKYGISEFTSLHIPDRKKEVKEIPLPKDRDLPPWNGYGTHEDSAQNCITVEPKAPQKDFKKFLLYDRYGLDSHVLRFEARMKSKIPENCTRVFIISYFLSDDTMAVFEIARKNSGFKTSTFFARSKIKLPGQKVFTSKPPLCFTPQHMFVGATLIINEFEFVLLDADEYALRYMELNAGQFPKANIKLIMDKVREKLTPIYKDFVAENIPHETPVISYERLRSKLCKIMGTDFTEHEMVTISRAFSAVCYKERYDRDKIRALALTELKRYLWDDLDRLKEYLLQRDGDRSGKLSRKECYTVLKGCRLPFDNQLIERILQVVKNDGQCNLYYDDLIQFLDRKVCPMPDVPPVNIKNDLWWGSEQEPQAGILIDWCEFNKYLDLESTFKDAIGENSVKALEQKQPHS</sequence>
<dbReference type="GO" id="GO:0005930">
    <property type="term" value="C:axoneme"/>
    <property type="evidence" value="ECO:0007669"/>
    <property type="project" value="UniProtKB-SubCell"/>
</dbReference>
<keyword evidence="4" id="KW-0206">Cytoskeleton</keyword>
<evidence type="ECO:0000313" key="9">
    <source>
        <dbReference type="EMBL" id="CAH1175792.1"/>
    </source>
</evidence>
<dbReference type="GO" id="GO:0005874">
    <property type="term" value="C:microtubule"/>
    <property type="evidence" value="ECO:0007669"/>
    <property type="project" value="TreeGrafter"/>
</dbReference>
<evidence type="ECO:0000256" key="6">
    <source>
        <dbReference type="ARBA" id="ARBA00035003"/>
    </source>
</evidence>
<feature type="domain" description="DM10" evidence="8">
    <location>
        <begin position="227"/>
        <end position="365"/>
    </location>
</feature>
<dbReference type="FunFam" id="2.30.29.170:FF:000004">
    <property type="entry name" value="EF-hand domain containing 2"/>
    <property type="match status" value="1"/>
</dbReference>
<evidence type="ECO:0000256" key="5">
    <source>
        <dbReference type="ARBA" id="ARBA00023273"/>
    </source>
</evidence>
<dbReference type="PANTHER" id="PTHR12086:SF11">
    <property type="entry name" value="EF-HAND DOMAIN-CONTAINING FAMILY MEMBER C2"/>
    <property type="match status" value="1"/>
</dbReference>
<dbReference type="SUPFAM" id="SSF47473">
    <property type="entry name" value="EF-hand"/>
    <property type="match status" value="1"/>
</dbReference>